<organism evidence="1 2">
    <name type="scientific">Neisseria wadsworthii 9715</name>
    <dbReference type="NCBI Taxonomy" id="1030841"/>
    <lineage>
        <taxon>Bacteria</taxon>
        <taxon>Pseudomonadati</taxon>
        <taxon>Pseudomonadota</taxon>
        <taxon>Betaproteobacteria</taxon>
        <taxon>Neisseriales</taxon>
        <taxon>Neisseriaceae</taxon>
        <taxon>Neisseria</taxon>
    </lineage>
</organism>
<dbReference type="PATRIC" id="fig|1030841.3.peg.485"/>
<evidence type="ECO:0000313" key="1">
    <source>
        <dbReference type="EMBL" id="EGZ50645.1"/>
    </source>
</evidence>
<keyword evidence="2" id="KW-1185">Reference proteome</keyword>
<accession>G4CN35</accession>
<gene>
    <name evidence="1" type="ORF">HMPREF9370_0494</name>
</gene>
<evidence type="ECO:0000313" key="2">
    <source>
        <dbReference type="Proteomes" id="UP000005336"/>
    </source>
</evidence>
<comment type="caution">
    <text evidence="1">The sequence shown here is derived from an EMBL/GenBank/DDBJ whole genome shotgun (WGS) entry which is preliminary data.</text>
</comment>
<name>G4CN35_9NEIS</name>
<dbReference type="HOGENOM" id="CLU_1684699_0_0_4"/>
<reference evidence="1 2" key="1">
    <citation type="submission" date="2011-06" db="EMBL/GenBank/DDBJ databases">
        <authorList>
            <person name="Muzny D."/>
            <person name="Qin X."/>
            <person name="Deng J."/>
            <person name="Jiang H."/>
            <person name="Liu Y."/>
            <person name="Qu J."/>
            <person name="Song X.-Z."/>
            <person name="Zhang L."/>
            <person name="Thornton R."/>
            <person name="Coyle M."/>
            <person name="Francisco L."/>
            <person name="Jackson L."/>
            <person name="Javaid M."/>
            <person name="Korchina V."/>
            <person name="Kovar C."/>
            <person name="Mata R."/>
            <person name="Mathew T."/>
            <person name="Ngo R."/>
            <person name="Nguyen L."/>
            <person name="Nguyen N."/>
            <person name="Okwuonu G."/>
            <person name="Ongeri F."/>
            <person name="Pham C."/>
            <person name="Simmons D."/>
            <person name="Wilczek-Boney K."/>
            <person name="Hale W."/>
            <person name="Jakkamsetti A."/>
            <person name="Pham P."/>
            <person name="Ruth R."/>
            <person name="San Lucas F."/>
            <person name="Warren J."/>
            <person name="Zhang J."/>
            <person name="Zhao Z."/>
            <person name="Zhou C."/>
            <person name="Zhu D."/>
            <person name="Lee S."/>
            <person name="Bess C."/>
            <person name="Blankenburg K."/>
            <person name="Forbes L."/>
            <person name="Fu Q."/>
            <person name="Gubbala S."/>
            <person name="Hirani K."/>
            <person name="Jayaseelan J.C."/>
            <person name="Lara F."/>
            <person name="Munidasa M."/>
            <person name="Palculict T."/>
            <person name="Patil S."/>
            <person name="Pu L.-L."/>
            <person name="Saada N."/>
            <person name="Tang L."/>
            <person name="Weissenberger G."/>
            <person name="Zhu Y."/>
            <person name="Hemphill L."/>
            <person name="Shang Y."/>
            <person name="Youmans B."/>
            <person name="Ayvaz T."/>
            <person name="Ross M."/>
            <person name="Santibanez J."/>
            <person name="Aqrawi P."/>
            <person name="Gross S."/>
            <person name="Joshi V."/>
            <person name="Fowler G."/>
            <person name="Nazareth L."/>
            <person name="Reid J."/>
            <person name="Worley K."/>
            <person name="Petrosino J."/>
            <person name="Highlander S."/>
            <person name="Gibbs R."/>
        </authorList>
    </citation>
    <scope>NUCLEOTIDE SEQUENCE [LARGE SCALE GENOMIC DNA]</scope>
    <source>
        <strain evidence="1 2">9715</strain>
    </source>
</reference>
<sequence>MFYFDRLKKEIEMKYRFEYRNDGSRLMVAELDSELDYIGCTDEELNCLSEYYRDLTVTFDIDLYCRLHRMLLAAGESRKMVKVYMEASIRNISGSFEYALMGCCLEICFYGALDIAAHWFWRNTNIDFNVELDFPPDFYVNPAAWFEKEIAAKGIQNVE</sequence>
<dbReference type="STRING" id="1030841.HMPREF9370_0494"/>
<dbReference type="EMBL" id="AGAZ01000022">
    <property type="protein sequence ID" value="EGZ50645.1"/>
    <property type="molecule type" value="Genomic_DNA"/>
</dbReference>
<protein>
    <submittedName>
        <fullName evidence="1">Uncharacterized protein</fullName>
    </submittedName>
</protein>
<dbReference type="Proteomes" id="UP000005336">
    <property type="component" value="Unassembled WGS sequence"/>
</dbReference>
<dbReference type="AlphaFoldDB" id="G4CN35"/>
<proteinExistence type="predicted"/>